<dbReference type="STRING" id="945553.A0A0D2KRF3"/>
<sequence>MSPPNKTSWVALLLDTLLSLLLRFPIMSSFIQKLAQKADARAESSAPLNTDGAKPESGVYEREVAELLALVKKPVFSLAEVPAIENAIISAFSGAGLDDRKMLLEKLIVSMSNAKDLAASLKVQQFLIALLYKDLPHPPSGYVCLPRTPSLPAHDANASRRSYVFRAPDGSNYNPLCPTMGMAGSPYARSVPSTNNAPKTALPDPGLVFDTLLKRDKFVPHPGGISSLFFAFADLVIHSIFNTDNTDPQINKASSYLDLSILYGNSQKDVDSIRRKDGTGRLYDDVFADYRLLMMPPAACALLVLLSRNHNFVAQRILAINEFETYSTSFPETEAGAEQKLEQDEEIFNRARLVNCGYFMQIILGDYVGAILGLVRDQSDWRLNPLMTIRAADHAFVPVGEGNVVSIEFNLLYRWHATLSEQDTKWFNEDVFKTSFPDKNPADLTPKDFVAVAHKIVRSQASSAPTTWTFDRLKRKGADGTGPFADADLARILQDATDYTAGAFKARGIPETLRVVELMAIEQSRSWGTCSLNEFRKFLGLKPYETFEQWNPDPSVHTAAAALYKDIDNLELHVGLQAEEAKTPQPGAGLCPGYTISRAILADAVCLTRGDRFMTVDFTPHNLTAWGYQDCQYDTQDGSFGGMLTKLLYRTLPDYYPKKSVYAHFPFLEPKKFKEELDEKHPGESAKYDWARPKPRLETITVQNFAHVKRVLEDTKVYKSSFENQMFTIVQPTLVPKASFGSLRRKLGRSKTDTEVLAVREAETKFTASTAKLSHAIFSRSAQEIPHSFKLTVQSLVKAKSISQIGSGATTHYVDIIRDVINLLPIYWLSEEVAGFPLKTEVHPQGLWYDSVTYDDFADVAEYIYCNFDPVNDWRLRESSQRTANKCIESIKNLVDKRWMPSNFDFPLLKQLWDEYGHKKANPAEFASQLFAATVPTAALYSQALANVIDFYLDDDRHSIREKIVDLDQSAENKSAEIMVYVYEALRLRPVTAGVYRTATQDDPEVAVGVHTGNIVFASLVDANTDAVVFGADALSPTFSATASKSVLLGFDHGFLSPAFFESTVPAVLGAVLGLKDLKRGPKNSGKLLSFTEKMHGAERVLYPSQRGLVNPWSESLILQYTAA</sequence>
<protein>
    <recommendedName>
        <fullName evidence="9">Heme peroxidase</fullName>
    </recommendedName>
</protein>
<dbReference type="GO" id="GO:0004497">
    <property type="term" value="F:monooxygenase activity"/>
    <property type="evidence" value="ECO:0007669"/>
    <property type="project" value="InterPro"/>
</dbReference>
<dbReference type="CDD" id="cd09817">
    <property type="entry name" value="linoleate_diol_synthase_like"/>
    <property type="match status" value="1"/>
</dbReference>
<keyword evidence="1 6" id="KW-0349">Heme</keyword>
<dbReference type="InterPro" id="IPR034812">
    <property type="entry name" value="Ppo-like_N"/>
</dbReference>
<organism evidence="7 8">
    <name type="scientific">Hypholoma sublateritium (strain FD-334 SS-4)</name>
    <dbReference type="NCBI Taxonomy" id="945553"/>
    <lineage>
        <taxon>Eukaryota</taxon>
        <taxon>Fungi</taxon>
        <taxon>Dikarya</taxon>
        <taxon>Basidiomycota</taxon>
        <taxon>Agaricomycotina</taxon>
        <taxon>Agaricomycetes</taxon>
        <taxon>Agaricomycetidae</taxon>
        <taxon>Agaricales</taxon>
        <taxon>Agaricineae</taxon>
        <taxon>Strophariaceae</taxon>
        <taxon>Hypholoma</taxon>
    </lineage>
</organism>
<evidence type="ECO:0000256" key="2">
    <source>
        <dbReference type="ARBA" id="ARBA00022723"/>
    </source>
</evidence>
<keyword evidence="3" id="KW-0223">Dioxygenase</keyword>
<dbReference type="InterPro" id="IPR036396">
    <property type="entry name" value="Cyt_P450_sf"/>
</dbReference>
<dbReference type="GO" id="GO:0006631">
    <property type="term" value="P:fatty acid metabolic process"/>
    <property type="evidence" value="ECO:0007669"/>
    <property type="project" value="UniProtKB-ARBA"/>
</dbReference>
<dbReference type="SUPFAM" id="SSF48264">
    <property type="entry name" value="Cytochrome P450"/>
    <property type="match status" value="1"/>
</dbReference>
<dbReference type="SUPFAM" id="SSF48113">
    <property type="entry name" value="Heme-dependent peroxidases"/>
    <property type="match status" value="1"/>
</dbReference>
<reference evidence="8" key="1">
    <citation type="submission" date="2014-04" db="EMBL/GenBank/DDBJ databases">
        <title>Evolutionary Origins and Diversification of the Mycorrhizal Mutualists.</title>
        <authorList>
            <consortium name="DOE Joint Genome Institute"/>
            <consortium name="Mycorrhizal Genomics Consortium"/>
            <person name="Kohler A."/>
            <person name="Kuo A."/>
            <person name="Nagy L.G."/>
            <person name="Floudas D."/>
            <person name="Copeland A."/>
            <person name="Barry K.W."/>
            <person name="Cichocki N."/>
            <person name="Veneault-Fourrey C."/>
            <person name="LaButti K."/>
            <person name="Lindquist E.A."/>
            <person name="Lipzen A."/>
            <person name="Lundell T."/>
            <person name="Morin E."/>
            <person name="Murat C."/>
            <person name="Riley R."/>
            <person name="Ohm R."/>
            <person name="Sun H."/>
            <person name="Tunlid A."/>
            <person name="Henrissat B."/>
            <person name="Grigoriev I.V."/>
            <person name="Hibbett D.S."/>
            <person name="Martin F."/>
        </authorList>
    </citation>
    <scope>NUCLEOTIDE SEQUENCE [LARGE SCALE GENOMIC DNA]</scope>
    <source>
        <strain evidence="8">FD-334 SS-4</strain>
    </source>
</reference>
<dbReference type="Gene3D" id="1.10.630.10">
    <property type="entry name" value="Cytochrome P450"/>
    <property type="match status" value="1"/>
</dbReference>
<dbReference type="GO" id="GO:0006979">
    <property type="term" value="P:response to oxidative stress"/>
    <property type="evidence" value="ECO:0007669"/>
    <property type="project" value="InterPro"/>
</dbReference>
<evidence type="ECO:0000313" key="7">
    <source>
        <dbReference type="EMBL" id="KJA17192.1"/>
    </source>
</evidence>
<keyword evidence="8" id="KW-1185">Reference proteome</keyword>
<accession>A0A0D2KRF3</accession>
<dbReference type="OrthoDB" id="823504at2759"/>
<dbReference type="EMBL" id="KN817607">
    <property type="protein sequence ID" value="KJA17192.1"/>
    <property type="molecule type" value="Genomic_DNA"/>
</dbReference>
<evidence type="ECO:0000256" key="6">
    <source>
        <dbReference type="PIRSR" id="PIRSR619791-2"/>
    </source>
</evidence>
<dbReference type="Gene3D" id="1.10.640.10">
    <property type="entry name" value="Haem peroxidase domain superfamily, animal type"/>
    <property type="match status" value="1"/>
</dbReference>
<dbReference type="GO" id="GO:0051213">
    <property type="term" value="F:dioxygenase activity"/>
    <property type="evidence" value="ECO:0007669"/>
    <property type="project" value="UniProtKB-KW"/>
</dbReference>
<dbReference type="PANTHER" id="PTHR11903:SF37">
    <property type="entry name" value="PSI-PRODUCING OXYGENASE A"/>
    <property type="match status" value="1"/>
</dbReference>
<evidence type="ECO:0000256" key="5">
    <source>
        <dbReference type="ARBA" id="ARBA00023004"/>
    </source>
</evidence>
<dbReference type="InterPro" id="IPR037120">
    <property type="entry name" value="Haem_peroxidase_sf_animal"/>
</dbReference>
<evidence type="ECO:0000256" key="1">
    <source>
        <dbReference type="ARBA" id="ARBA00022617"/>
    </source>
</evidence>
<dbReference type="OMA" id="EEPAHAF"/>
<dbReference type="PROSITE" id="PS50292">
    <property type="entry name" value="PEROXIDASE_3"/>
    <property type="match status" value="1"/>
</dbReference>
<dbReference type="InterPro" id="IPR050783">
    <property type="entry name" value="Oxylipin_biosynth_metab"/>
</dbReference>
<dbReference type="Proteomes" id="UP000054270">
    <property type="component" value="Unassembled WGS sequence"/>
</dbReference>
<feature type="binding site" description="axial binding residue" evidence="6">
    <location>
        <position position="416"/>
    </location>
    <ligand>
        <name>heme b</name>
        <dbReference type="ChEBI" id="CHEBI:60344"/>
    </ligand>
    <ligandPart>
        <name>Fe</name>
        <dbReference type="ChEBI" id="CHEBI:18248"/>
    </ligandPart>
</feature>
<evidence type="ECO:0000313" key="8">
    <source>
        <dbReference type="Proteomes" id="UP000054270"/>
    </source>
</evidence>
<dbReference type="GO" id="GO:0020037">
    <property type="term" value="F:heme binding"/>
    <property type="evidence" value="ECO:0007669"/>
    <property type="project" value="InterPro"/>
</dbReference>
<keyword evidence="5 6" id="KW-0408">Iron</keyword>
<dbReference type="InterPro" id="IPR010255">
    <property type="entry name" value="Haem_peroxidase_sf"/>
</dbReference>
<dbReference type="PANTHER" id="PTHR11903">
    <property type="entry name" value="PROSTAGLANDIN G/H SYNTHASE"/>
    <property type="match status" value="1"/>
</dbReference>
<evidence type="ECO:0000256" key="3">
    <source>
        <dbReference type="ARBA" id="ARBA00022964"/>
    </source>
</evidence>
<evidence type="ECO:0008006" key="9">
    <source>
        <dbReference type="Google" id="ProtNLM"/>
    </source>
</evidence>
<proteinExistence type="predicted"/>
<keyword evidence="2 6" id="KW-0479">Metal-binding</keyword>
<dbReference type="PRINTS" id="PR00457">
    <property type="entry name" value="ANPEROXIDASE"/>
</dbReference>
<keyword evidence="4" id="KW-0560">Oxidoreductase</keyword>
<evidence type="ECO:0000256" key="4">
    <source>
        <dbReference type="ARBA" id="ARBA00023002"/>
    </source>
</evidence>
<name>A0A0D2KRF3_HYPSF</name>
<dbReference type="GO" id="GO:0016705">
    <property type="term" value="F:oxidoreductase activity, acting on paired donors, with incorporation or reduction of molecular oxygen"/>
    <property type="evidence" value="ECO:0007669"/>
    <property type="project" value="InterPro"/>
</dbReference>
<dbReference type="AlphaFoldDB" id="A0A0D2KRF3"/>
<dbReference type="GO" id="GO:0004601">
    <property type="term" value="F:peroxidase activity"/>
    <property type="evidence" value="ECO:0007669"/>
    <property type="project" value="InterPro"/>
</dbReference>
<dbReference type="Pfam" id="PF03098">
    <property type="entry name" value="An_peroxidase"/>
    <property type="match status" value="1"/>
</dbReference>
<gene>
    <name evidence="7" type="ORF">HYPSUDRAFT_46645</name>
</gene>
<dbReference type="GO" id="GO:0005506">
    <property type="term" value="F:iron ion binding"/>
    <property type="evidence" value="ECO:0007669"/>
    <property type="project" value="InterPro"/>
</dbReference>
<dbReference type="InterPro" id="IPR019791">
    <property type="entry name" value="Haem_peroxidase_animal"/>
</dbReference>